<keyword evidence="3 6" id="KW-0732">Signal</keyword>
<feature type="chain" id="PRO_5011554421" evidence="6">
    <location>
        <begin position="23"/>
        <end position="468"/>
    </location>
</feature>
<reference evidence="9 10" key="1">
    <citation type="submission" date="2016-10" db="EMBL/GenBank/DDBJ databases">
        <authorList>
            <person name="de Groot N.N."/>
        </authorList>
    </citation>
    <scope>NUCLEOTIDE SEQUENCE [LARGE SCALE GENOMIC DNA]</scope>
    <source>
        <strain evidence="9 10">DSM 18610</strain>
    </source>
</reference>
<comment type="subcellular location">
    <subcellularLocation>
        <location evidence="1">Cell outer membrane</location>
    </subcellularLocation>
</comment>
<evidence type="ECO:0000256" key="4">
    <source>
        <dbReference type="ARBA" id="ARBA00023136"/>
    </source>
</evidence>
<evidence type="ECO:0000256" key="5">
    <source>
        <dbReference type="ARBA" id="ARBA00023237"/>
    </source>
</evidence>
<dbReference type="OrthoDB" id="621570at2"/>
<dbReference type="STRING" id="390241.SAMN04488023_10673"/>
<sequence length="468" mass="51034">MTKSFHKILLSSIALATLVLSACEKTVEIDPPLNEITTSVVFSSDKLATNAMAGLYTGLAATATQNTFLPVYSSLQADDLLYTGANPTYREVFDNAYTTVSSVQSSLFSDWYAMIYRANSIIEGLQKYQGTSDQVKKQLTAEAKVIRAYCYFNLVNTFGGVPLVLTTDVSISSMLPKESVANVYAQIKTDLTEGKANLLADYSASGNTRLGVNKFVAAALLARVSLFTADYAAAESNASEVIASSLYSMVSAANIATGVWVKNNTESIWQMSSPLNPTQQYTVEAGTFLPFTGTDPQFEIRPAFLSLFSATDLRRQRWMTNYTVAGVVKVLPFKYKYTTNAAAVTANVVEAPTTMRLAEQYLIRAEARVRIGTNLGGALSDLNVIRNRAQTELSTSTTQGALITEIALENRKEFFCEQAFRWYNLKRTGEADAVIGALKPSYRPAAKLLPFPNNAVDANPNLIQNPGY</sequence>
<comment type="similarity">
    <text evidence="2">Belongs to the SusD family.</text>
</comment>
<dbReference type="AlphaFoldDB" id="A0A1H9MP13"/>
<keyword evidence="4" id="KW-0472">Membrane</keyword>
<dbReference type="Pfam" id="PF07980">
    <property type="entry name" value="SusD_RagB"/>
    <property type="match status" value="1"/>
</dbReference>
<evidence type="ECO:0000256" key="2">
    <source>
        <dbReference type="ARBA" id="ARBA00006275"/>
    </source>
</evidence>
<dbReference type="SUPFAM" id="SSF48452">
    <property type="entry name" value="TPR-like"/>
    <property type="match status" value="1"/>
</dbReference>
<dbReference type="EMBL" id="FOGG01000006">
    <property type="protein sequence ID" value="SER25432.1"/>
    <property type="molecule type" value="Genomic_DNA"/>
</dbReference>
<evidence type="ECO:0000259" key="8">
    <source>
        <dbReference type="Pfam" id="PF14322"/>
    </source>
</evidence>
<dbReference type="RefSeq" id="WP_090882713.1">
    <property type="nucleotide sequence ID" value="NZ_FOGG01000006.1"/>
</dbReference>
<dbReference type="PROSITE" id="PS51257">
    <property type="entry name" value="PROKAR_LIPOPROTEIN"/>
    <property type="match status" value="1"/>
</dbReference>
<feature type="domain" description="RagB/SusD" evidence="7">
    <location>
        <begin position="312"/>
        <end position="468"/>
    </location>
</feature>
<dbReference type="Proteomes" id="UP000199572">
    <property type="component" value="Unassembled WGS sequence"/>
</dbReference>
<proteinExistence type="inferred from homology"/>
<evidence type="ECO:0000256" key="6">
    <source>
        <dbReference type="SAM" id="SignalP"/>
    </source>
</evidence>
<gene>
    <name evidence="9" type="ORF">SAMN04488023_10673</name>
</gene>
<keyword evidence="10" id="KW-1185">Reference proteome</keyword>
<evidence type="ECO:0000256" key="1">
    <source>
        <dbReference type="ARBA" id="ARBA00004442"/>
    </source>
</evidence>
<feature type="signal peptide" evidence="6">
    <location>
        <begin position="1"/>
        <end position="22"/>
    </location>
</feature>
<evidence type="ECO:0000313" key="9">
    <source>
        <dbReference type="EMBL" id="SER25432.1"/>
    </source>
</evidence>
<organism evidence="9 10">
    <name type="scientific">Pedobacter rhizosphaerae</name>
    <dbReference type="NCBI Taxonomy" id="390241"/>
    <lineage>
        <taxon>Bacteria</taxon>
        <taxon>Pseudomonadati</taxon>
        <taxon>Bacteroidota</taxon>
        <taxon>Sphingobacteriia</taxon>
        <taxon>Sphingobacteriales</taxon>
        <taxon>Sphingobacteriaceae</taxon>
        <taxon>Pedobacter</taxon>
    </lineage>
</organism>
<feature type="domain" description="SusD-like N-terminal" evidence="8">
    <location>
        <begin position="88"/>
        <end position="226"/>
    </location>
</feature>
<dbReference type="GO" id="GO:0009279">
    <property type="term" value="C:cell outer membrane"/>
    <property type="evidence" value="ECO:0007669"/>
    <property type="project" value="UniProtKB-SubCell"/>
</dbReference>
<keyword evidence="5" id="KW-0998">Cell outer membrane</keyword>
<dbReference type="Pfam" id="PF14322">
    <property type="entry name" value="SusD-like_3"/>
    <property type="match status" value="1"/>
</dbReference>
<evidence type="ECO:0000313" key="10">
    <source>
        <dbReference type="Proteomes" id="UP000199572"/>
    </source>
</evidence>
<dbReference type="CDD" id="cd08977">
    <property type="entry name" value="SusD"/>
    <property type="match status" value="1"/>
</dbReference>
<dbReference type="InterPro" id="IPR033985">
    <property type="entry name" value="SusD-like_N"/>
</dbReference>
<dbReference type="Gene3D" id="1.25.40.390">
    <property type="match status" value="1"/>
</dbReference>
<name>A0A1H9MP13_9SPHI</name>
<dbReference type="InterPro" id="IPR012944">
    <property type="entry name" value="SusD_RagB_dom"/>
</dbReference>
<evidence type="ECO:0000256" key="3">
    <source>
        <dbReference type="ARBA" id="ARBA00022729"/>
    </source>
</evidence>
<accession>A0A1H9MP13</accession>
<dbReference type="InterPro" id="IPR011990">
    <property type="entry name" value="TPR-like_helical_dom_sf"/>
</dbReference>
<protein>
    <submittedName>
        <fullName evidence="9">SusD family protein</fullName>
    </submittedName>
</protein>
<evidence type="ECO:0000259" key="7">
    <source>
        <dbReference type="Pfam" id="PF07980"/>
    </source>
</evidence>